<sequence>MNLKKKPSNAPKTKEQKRIDLLKRHGVESPQTRNMARNVTMTRIENFDRSKLKPLQPQQRYIYSPHDDIGNLFDNTLSMTSWGHERNLPGIRPVFKDQNQRKAFLSKIEQELANPSQYTLLDPHSTKSLAQLKKWSTQDGGLTDFKSISTKRGAPIVYTQGHGQPGDLRIRSNANQYVSATDVAQQLHDKGLTSTSEVRANSCYSGTQHRLFNDVPDIGKHFAEQSIDNRHAGTWTNTFAGSMQQKLQSLGHHGRVTGYVGPTGIDPETVKTVSPFSKVSSVKGMSVELKPSVSKPQSEFYKRSQMRRFQPLQNK</sequence>
<dbReference type="Proteomes" id="UP000317550">
    <property type="component" value="Chromosome"/>
</dbReference>
<dbReference type="RefSeq" id="WP_143855890.1">
    <property type="nucleotide sequence ID" value="NZ_CP041730.1"/>
</dbReference>
<gene>
    <name evidence="2" type="ORF">FNU76_00605</name>
</gene>
<reference evidence="3" key="1">
    <citation type="submission" date="2019-07" db="EMBL/GenBank/DDBJ databases">
        <title>Chitinimonas sp. nov., isolated from Ny-Alesund, arctica soil.</title>
        <authorList>
            <person name="Xu Q."/>
            <person name="Peng F."/>
        </authorList>
    </citation>
    <scope>NUCLEOTIDE SEQUENCE [LARGE SCALE GENOMIC DNA]</scope>
    <source>
        <strain evidence="3">R3-44</strain>
    </source>
</reference>
<proteinExistence type="predicted"/>
<dbReference type="AlphaFoldDB" id="A0A516S9Y4"/>
<protein>
    <submittedName>
        <fullName evidence="2">Uncharacterized protein</fullName>
    </submittedName>
</protein>
<dbReference type="KEGG" id="cari:FNU76_00605"/>
<keyword evidence="3" id="KW-1185">Reference proteome</keyword>
<evidence type="ECO:0000256" key="1">
    <source>
        <dbReference type="SAM" id="MobiDB-lite"/>
    </source>
</evidence>
<evidence type="ECO:0000313" key="3">
    <source>
        <dbReference type="Proteomes" id="UP000317550"/>
    </source>
</evidence>
<dbReference type="OrthoDB" id="7061248at2"/>
<dbReference type="EMBL" id="CP041730">
    <property type="protein sequence ID" value="QDQ24965.1"/>
    <property type="molecule type" value="Genomic_DNA"/>
</dbReference>
<evidence type="ECO:0000313" key="2">
    <source>
        <dbReference type="EMBL" id="QDQ24965.1"/>
    </source>
</evidence>
<feature type="region of interest" description="Disordered" evidence="1">
    <location>
        <begin position="287"/>
        <end position="315"/>
    </location>
</feature>
<organism evidence="2 3">
    <name type="scientific">Chitinimonas arctica</name>
    <dbReference type="NCBI Taxonomy" id="2594795"/>
    <lineage>
        <taxon>Bacteria</taxon>
        <taxon>Pseudomonadati</taxon>
        <taxon>Pseudomonadota</taxon>
        <taxon>Betaproteobacteria</taxon>
        <taxon>Neisseriales</taxon>
        <taxon>Chitinibacteraceae</taxon>
        <taxon>Chitinimonas</taxon>
    </lineage>
</organism>
<accession>A0A516S9Y4</accession>
<name>A0A516S9Y4_9NEIS</name>